<dbReference type="GO" id="GO:0120241">
    <property type="term" value="F:2-iminobutanoate/2-iminopropanoate deaminase"/>
    <property type="evidence" value="ECO:0007669"/>
    <property type="project" value="UniProtKB-EC"/>
</dbReference>
<dbReference type="EC" id="3.5.99.10" evidence="1"/>
<evidence type="ECO:0000313" key="2">
    <source>
        <dbReference type="Proteomes" id="UP000250079"/>
    </source>
</evidence>
<keyword evidence="1" id="KW-0378">Hydrolase</keyword>
<dbReference type="PANTHER" id="PTHR47328:SF1">
    <property type="entry name" value="RUTC FAMILY PROTEIN YOAB"/>
    <property type="match status" value="1"/>
</dbReference>
<dbReference type="Pfam" id="PF01042">
    <property type="entry name" value="Ribonuc_L-PSP"/>
    <property type="match status" value="1"/>
</dbReference>
<organism evidence="1 2">
    <name type="scientific">Granulosicoccus antarcticus IMCC3135</name>
    <dbReference type="NCBI Taxonomy" id="1192854"/>
    <lineage>
        <taxon>Bacteria</taxon>
        <taxon>Pseudomonadati</taxon>
        <taxon>Pseudomonadota</taxon>
        <taxon>Gammaproteobacteria</taxon>
        <taxon>Chromatiales</taxon>
        <taxon>Granulosicoccaceae</taxon>
        <taxon>Granulosicoccus</taxon>
    </lineage>
</organism>
<accession>A0A2Z2P1E3</accession>
<keyword evidence="2" id="KW-1185">Reference proteome</keyword>
<reference evidence="1 2" key="1">
    <citation type="submission" date="2016-12" db="EMBL/GenBank/DDBJ databases">
        <authorList>
            <person name="Song W.-J."/>
            <person name="Kurnit D.M."/>
        </authorList>
    </citation>
    <scope>NUCLEOTIDE SEQUENCE [LARGE SCALE GENOMIC DNA]</scope>
    <source>
        <strain evidence="1 2">IMCC3135</strain>
    </source>
</reference>
<dbReference type="InterPro" id="IPR035709">
    <property type="entry name" value="YoaB-like"/>
</dbReference>
<dbReference type="EMBL" id="CP018632">
    <property type="protein sequence ID" value="ASJ76341.1"/>
    <property type="molecule type" value="Genomic_DNA"/>
</dbReference>
<dbReference type="Gene3D" id="3.30.1330.40">
    <property type="entry name" value="RutC-like"/>
    <property type="match status" value="1"/>
</dbReference>
<dbReference type="RefSeq" id="WP_088922181.1">
    <property type="nucleotide sequence ID" value="NZ_CP018632.1"/>
</dbReference>
<dbReference type="KEGG" id="gai:IMCC3135_31465"/>
<dbReference type="AlphaFoldDB" id="A0A2Z2P1E3"/>
<name>A0A2Z2P1E3_9GAMM</name>
<dbReference type="InterPro" id="IPR035959">
    <property type="entry name" value="RutC-like_sf"/>
</dbReference>
<dbReference type="PANTHER" id="PTHR47328">
    <property type="match status" value="1"/>
</dbReference>
<proteinExistence type="predicted"/>
<gene>
    <name evidence="1" type="primary">yabJ_4</name>
    <name evidence="1" type="ORF">IMCC3135_31465</name>
</gene>
<dbReference type="OrthoDB" id="6899345at2"/>
<evidence type="ECO:0000313" key="1">
    <source>
        <dbReference type="EMBL" id="ASJ76341.1"/>
    </source>
</evidence>
<dbReference type="SUPFAM" id="SSF55298">
    <property type="entry name" value="YjgF-like"/>
    <property type="match status" value="1"/>
</dbReference>
<sequence>MSIERQKTDERSSKIVKHNGIVYLTGQVGSGDTIAEQANDCLGRVDALLKEAGSSREQMLRATVWLSDMAYFAEFNEIWNAWVPSGHAPARACGEVKLAREILKVEIIVTAAYD</sequence>
<protein>
    <submittedName>
        <fullName evidence="1">2-iminobutanoate/2-iminopropanoate deaminase</fullName>
        <ecNumber evidence="1">3.5.99.10</ecNumber>
    </submittedName>
</protein>
<dbReference type="Proteomes" id="UP000250079">
    <property type="component" value="Chromosome"/>
</dbReference>
<dbReference type="InterPro" id="IPR006175">
    <property type="entry name" value="YjgF/YER057c/UK114"/>
</dbReference>
<dbReference type="CDD" id="cd06150">
    <property type="entry name" value="YjgF_YER057c_UK114_like_2"/>
    <property type="match status" value="1"/>
</dbReference>